<organism evidence="1 2">
    <name type="scientific">Agrobacterium deltaense Zutra 3/1</name>
    <dbReference type="NCBI Taxonomy" id="1183427"/>
    <lineage>
        <taxon>Bacteria</taxon>
        <taxon>Pseudomonadati</taxon>
        <taxon>Pseudomonadota</taxon>
        <taxon>Alphaproteobacteria</taxon>
        <taxon>Hyphomicrobiales</taxon>
        <taxon>Rhizobiaceae</taxon>
        <taxon>Rhizobium/Agrobacterium group</taxon>
        <taxon>Agrobacterium</taxon>
    </lineage>
</organism>
<evidence type="ECO:0000313" key="1">
    <source>
        <dbReference type="EMBL" id="CUX63808.1"/>
    </source>
</evidence>
<reference evidence="1 2" key="1">
    <citation type="submission" date="2016-01" db="EMBL/GenBank/DDBJ databases">
        <authorList>
            <person name="Oliw E.H."/>
        </authorList>
    </citation>
    <scope>NUCLEOTIDE SEQUENCE [LARGE SCALE GENOMIC DNA]</scope>
    <source>
        <strain evidence="1 2">Zutra 3-1</strain>
    </source>
</reference>
<gene>
    <name evidence="1" type="ORF">AGR7C_pTi0181</name>
</gene>
<dbReference type="AlphaFoldDB" id="A0A1S7S757"/>
<proteinExistence type="predicted"/>
<accession>A0A1S7S757</accession>
<protein>
    <submittedName>
        <fullName evidence="1">Uncharacterized protein</fullName>
    </submittedName>
</protein>
<name>A0A1S7S757_9HYPH</name>
<evidence type="ECO:0000313" key="2">
    <source>
        <dbReference type="Proteomes" id="UP000191987"/>
    </source>
</evidence>
<dbReference type="EMBL" id="FBWG01000050">
    <property type="protein sequence ID" value="CUX63808.1"/>
    <property type="molecule type" value="Genomic_DNA"/>
</dbReference>
<sequence length="195" mass="21610">MAPISSRDSRMCWKTCHLLATASDATAFATIWLARWPSVIGRRPKDVVEICVCISFYLLLGNRNPPVEMTLSLTGPLTTISGNAILLAARLQRRSSGTPFRGPFSFAVRASPSQSSEALNWMKPWLLVELASSGCFNKLGVQTIQLVSDIFAKSWHQSLVENQSCSSGFLSDRRSLFPLWRAPGPYLFWSLSGRL</sequence>
<dbReference type="Proteomes" id="UP000191987">
    <property type="component" value="Unassembled WGS sequence"/>
</dbReference>